<organism evidence="1 2">
    <name type="scientific">Odoribacter splanchnicus</name>
    <dbReference type="NCBI Taxonomy" id="28118"/>
    <lineage>
        <taxon>Bacteria</taxon>
        <taxon>Pseudomonadati</taxon>
        <taxon>Bacteroidota</taxon>
        <taxon>Bacteroidia</taxon>
        <taxon>Bacteroidales</taxon>
        <taxon>Odoribacteraceae</taxon>
        <taxon>Odoribacter</taxon>
    </lineage>
</organism>
<name>A0A412W6D0_9BACT</name>
<protein>
    <submittedName>
        <fullName evidence="1">RSAM-modified peptide</fullName>
    </submittedName>
</protein>
<gene>
    <name evidence="1" type="ORF">DWW24_18050</name>
</gene>
<evidence type="ECO:0000313" key="2">
    <source>
        <dbReference type="Proteomes" id="UP000283426"/>
    </source>
</evidence>
<accession>A0A412W6D0</accession>
<sequence>MKTLKFSALAQNALNEREMNALAGGNVCGCACRSNSTMDNGTANHAGNLSSKGSMTEMVYFLDPVIVTP</sequence>
<proteinExistence type="predicted"/>
<dbReference type="InterPro" id="IPR026408">
    <property type="entry name" value="GG_sam_targ_CFB"/>
</dbReference>
<dbReference type="GeneID" id="61274137"/>
<dbReference type="NCBIfam" id="TIGR04149">
    <property type="entry name" value="GG_sam_targ_CFB"/>
    <property type="match status" value="1"/>
</dbReference>
<dbReference type="RefSeq" id="WP_013611192.1">
    <property type="nucleotide sequence ID" value="NZ_JABWDG010000093.1"/>
</dbReference>
<evidence type="ECO:0000313" key="1">
    <source>
        <dbReference type="EMBL" id="RGV19598.1"/>
    </source>
</evidence>
<dbReference type="EMBL" id="QRYW01000048">
    <property type="protein sequence ID" value="RGV19598.1"/>
    <property type="molecule type" value="Genomic_DNA"/>
</dbReference>
<comment type="caution">
    <text evidence="1">The sequence shown here is derived from an EMBL/GenBank/DDBJ whole genome shotgun (WGS) entry which is preliminary data.</text>
</comment>
<dbReference type="Proteomes" id="UP000283426">
    <property type="component" value="Unassembled WGS sequence"/>
</dbReference>
<reference evidence="1 2" key="1">
    <citation type="submission" date="2018-08" db="EMBL/GenBank/DDBJ databases">
        <title>A genome reference for cultivated species of the human gut microbiota.</title>
        <authorList>
            <person name="Zou Y."/>
            <person name="Xue W."/>
            <person name="Luo G."/>
        </authorList>
    </citation>
    <scope>NUCLEOTIDE SEQUENCE [LARGE SCALE GENOMIC DNA]</scope>
    <source>
        <strain evidence="1 2">AF14-6AC</strain>
    </source>
</reference>
<dbReference type="AlphaFoldDB" id="A0A412W6D0"/>